<evidence type="ECO:0000313" key="11">
    <source>
        <dbReference type="Proteomes" id="UP000317573"/>
    </source>
</evidence>
<keyword evidence="4 5" id="KW-0274">FAD</keyword>
<dbReference type="InterPro" id="IPR009075">
    <property type="entry name" value="AcylCo_DH/oxidase_C"/>
</dbReference>
<name>A0A562E3J8_RHORH</name>
<sequence>MRAYATKRLAPGYLQRAKSSTFPWELHREIADLGIYGLLAGKEYNHLEREDFVAAGVAVEELAYADFNVANMTIPVMLMSTLIRHHASDVIVEKWLPRLVAGETYVAFGLTEPETGSDAANIKTVARATASGYIISGEKTSVTMLAEAEAIILAARTIRDGKDVGVSTFLVPLDAHGTATSAIPDTGWGILGRGVLHLDGVEVPPENLIGLEGRALSRVLNGFDFTRPLLALTGLGAARASLDETAEYVRRRATFGESLAKFEGVSFPIAEHLTKVEAARLICYAALDKRTLGLPYTSDAAMAKWYGPLVASAAVRECLLLHGNYGYSTELPFEQRLRDVMSVEIADGTAQIQKIIIMRERYGTDFVPYERSGTGTVSPGQKGPAHSVSAVP</sequence>
<dbReference type="GO" id="GO:0003995">
    <property type="term" value="F:acyl-CoA dehydrogenase activity"/>
    <property type="evidence" value="ECO:0007669"/>
    <property type="project" value="TreeGrafter"/>
</dbReference>
<protein>
    <submittedName>
        <fullName evidence="10">Cyclohexanecarboxyl-CoA dehydrogenase</fullName>
    </submittedName>
</protein>
<evidence type="ECO:0000259" key="9">
    <source>
        <dbReference type="Pfam" id="PF02771"/>
    </source>
</evidence>
<comment type="caution">
    <text evidence="10">The sequence shown here is derived from an EMBL/GenBank/DDBJ whole genome shotgun (WGS) entry which is preliminary data.</text>
</comment>
<dbReference type="Gene3D" id="1.10.540.10">
    <property type="entry name" value="Acyl-CoA dehydrogenase/oxidase, N-terminal domain"/>
    <property type="match status" value="1"/>
</dbReference>
<dbReference type="InterPro" id="IPR037069">
    <property type="entry name" value="AcylCoA_DH/ox_N_sf"/>
</dbReference>
<gene>
    <name evidence="10" type="ORF">L618_002700000270</name>
</gene>
<dbReference type="PANTHER" id="PTHR43884">
    <property type="entry name" value="ACYL-COA DEHYDROGENASE"/>
    <property type="match status" value="1"/>
</dbReference>
<feature type="domain" description="Acyl-CoA oxidase/dehydrogenase middle" evidence="8">
    <location>
        <begin position="107"/>
        <end position="190"/>
    </location>
</feature>
<dbReference type="Pfam" id="PF00441">
    <property type="entry name" value="Acyl-CoA_dh_1"/>
    <property type="match status" value="1"/>
</dbReference>
<dbReference type="InterPro" id="IPR036250">
    <property type="entry name" value="AcylCo_DH-like_C"/>
</dbReference>
<evidence type="ECO:0000256" key="4">
    <source>
        <dbReference type="ARBA" id="ARBA00022827"/>
    </source>
</evidence>
<feature type="domain" description="Acyl-CoA dehydrogenase/oxidase C-terminal" evidence="7">
    <location>
        <begin position="218"/>
        <end position="359"/>
    </location>
</feature>
<feature type="region of interest" description="Disordered" evidence="6">
    <location>
        <begin position="372"/>
        <end position="392"/>
    </location>
</feature>
<feature type="domain" description="Acyl-CoA dehydrogenase/oxidase N-terminal" evidence="9">
    <location>
        <begin position="2"/>
        <end position="103"/>
    </location>
</feature>
<keyword evidence="5" id="KW-0560">Oxidoreductase</keyword>
<comment type="cofactor">
    <cofactor evidence="1 5">
        <name>FAD</name>
        <dbReference type="ChEBI" id="CHEBI:57692"/>
    </cofactor>
</comment>
<dbReference type="SUPFAM" id="SSF56645">
    <property type="entry name" value="Acyl-CoA dehydrogenase NM domain-like"/>
    <property type="match status" value="1"/>
</dbReference>
<evidence type="ECO:0000259" key="8">
    <source>
        <dbReference type="Pfam" id="PF02770"/>
    </source>
</evidence>
<dbReference type="Gene3D" id="2.40.110.10">
    <property type="entry name" value="Butyryl-CoA Dehydrogenase, subunit A, domain 2"/>
    <property type="match status" value="1"/>
</dbReference>
<dbReference type="GO" id="GO:0050660">
    <property type="term" value="F:flavin adenine dinucleotide binding"/>
    <property type="evidence" value="ECO:0007669"/>
    <property type="project" value="InterPro"/>
</dbReference>
<evidence type="ECO:0000256" key="3">
    <source>
        <dbReference type="ARBA" id="ARBA00022630"/>
    </source>
</evidence>
<organism evidence="10 11">
    <name type="scientific">Rhodococcus rhodochrous J45</name>
    <dbReference type="NCBI Taxonomy" id="935266"/>
    <lineage>
        <taxon>Bacteria</taxon>
        <taxon>Bacillati</taxon>
        <taxon>Actinomycetota</taxon>
        <taxon>Actinomycetes</taxon>
        <taxon>Mycobacteriales</taxon>
        <taxon>Nocardiaceae</taxon>
        <taxon>Rhodococcus</taxon>
    </lineage>
</organism>
<evidence type="ECO:0000256" key="2">
    <source>
        <dbReference type="ARBA" id="ARBA00009347"/>
    </source>
</evidence>
<dbReference type="PANTHER" id="PTHR43884:SF37">
    <property type="entry name" value="ACYL-COA DEHYDROGENASE"/>
    <property type="match status" value="1"/>
</dbReference>
<evidence type="ECO:0000256" key="1">
    <source>
        <dbReference type="ARBA" id="ARBA00001974"/>
    </source>
</evidence>
<dbReference type="InterPro" id="IPR006091">
    <property type="entry name" value="Acyl-CoA_Oxase/DH_mid-dom"/>
</dbReference>
<dbReference type="EMBL" id="VLJT01000025">
    <property type="protein sequence ID" value="TWH16248.1"/>
    <property type="molecule type" value="Genomic_DNA"/>
</dbReference>
<dbReference type="InterPro" id="IPR009100">
    <property type="entry name" value="AcylCoA_DH/oxidase_NM_dom_sf"/>
</dbReference>
<accession>A0A562E3J8</accession>
<dbReference type="Pfam" id="PF02771">
    <property type="entry name" value="Acyl-CoA_dh_N"/>
    <property type="match status" value="1"/>
</dbReference>
<dbReference type="Proteomes" id="UP000317573">
    <property type="component" value="Unassembled WGS sequence"/>
</dbReference>
<evidence type="ECO:0000313" key="10">
    <source>
        <dbReference type="EMBL" id="TWH16248.1"/>
    </source>
</evidence>
<evidence type="ECO:0000256" key="5">
    <source>
        <dbReference type="RuleBase" id="RU362125"/>
    </source>
</evidence>
<dbReference type="SUPFAM" id="SSF47203">
    <property type="entry name" value="Acyl-CoA dehydrogenase C-terminal domain-like"/>
    <property type="match status" value="1"/>
</dbReference>
<dbReference type="Pfam" id="PF02770">
    <property type="entry name" value="Acyl-CoA_dh_M"/>
    <property type="match status" value="1"/>
</dbReference>
<keyword evidence="3 5" id="KW-0285">Flavoprotein</keyword>
<proteinExistence type="inferred from homology"/>
<evidence type="ECO:0000256" key="6">
    <source>
        <dbReference type="SAM" id="MobiDB-lite"/>
    </source>
</evidence>
<evidence type="ECO:0000259" key="7">
    <source>
        <dbReference type="Pfam" id="PF00441"/>
    </source>
</evidence>
<reference evidence="10 11" key="1">
    <citation type="submission" date="2019-07" db="EMBL/GenBank/DDBJ databases">
        <title>Genome sequencing of lignin-degrading bacterial isolates.</title>
        <authorList>
            <person name="Gladden J."/>
        </authorList>
    </citation>
    <scope>NUCLEOTIDE SEQUENCE [LARGE SCALE GENOMIC DNA]</scope>
    <source>
        <strain evidence="10 11">J45</strain>
    </source>
</reference>
<dbReference type="InterPro" id="IPR046373">
    <property type="entry name" value="Acyl-CoA_Oxase/DH_mid-dom_sf"/>
</dbReference>
<dbReference type="AlphaFoldDB" id="A0A562E3J8"/>
<comment type="similarity">
    <text evidence="2 5">Belongs to the acyl-CoA dehydrogenase family.</text>
</comment>
<dbReference type="Gene3D" id="1.20.140.10">
    <property type="entry name" value="Butyryl-CoA Dehydrogenase, subunit A, domain 3"/>
    <property type="match status" value="1"/>
</dbReference>
<dbReference type="InterPro" id="IPR013786">
    <property type="entry name" value="AcylCoA_DH/ox_N"/>
</dbReference>